<accession>A0A1B8HQ58</accession>
<proteinExistence type="predicted"/>
<evidence type="ECO:0000313" key="2">
    <source>
        <dbReference type="EMBL" id="OBU11488.1"/>
    </source>
</evidence>
<dbReference type="AlphaFoldDB" id="A0A1B8HQ58"/>
<organism evidence="2 3">
    <name type="scientific">Morganella psychrotolerans</name>
    <dbReference type="NCBI Taxonomy" id="368603"/>
    <lineage>
        <taxon>Bacteria</taxon>
        <taxon>Pseudomonadati</taxon>
        <taxon>Pseudomonadota</taxon>
        <taxon>Gammaproteobacteria</taxon>
        <taxon>Enterobacterales</taxon>
        <taxon>Morganellaceae</taxon>
        <taxon>Morganella</taxon>
    </lineage>
</organism>
<sequence>MKQYITLLLPFLFLSSAVADENRYWYEDCRVYSLDEVTELSKKAKNEPVLTVDELRVKGKKFTEGYVKKRGV</sequence>
<feature type="signal peptide" evidence="1">
    <location>
        <begin position="1"/>
        <end position="19"/>
    </location>
</feature>
<gene>
    <name evidence="2" type="ORF">AYY17_01830</name>
</gene>
<dbReference type="RefSeq" id="WP_067420797.1">
    <property type="nucleotide sequence ID" value="NZ_LZEX01000001.1"/>
</dbReference>
<feature type="chain" id="PRO_5008609909" evidence="1">
    <location>
        <begin position="20"/>
        <end position="72"/>
    </location>
</feature>
<dbReference type="Proteomes" id="UP000092247">
    <property type="component" value="Unassembled WGS sequence"/>
</dbReference>
<name>A0A1B8HQ58_9GAMM</name>
<protein>
    <submittedName>
        <fullName evidence="2">Uncharacterized protein</fullName>
    </submittedName>
</protein>
<keyword evidence="1" id="KW-0732">Signal</keyword>
<evidence type="ECO:0000256" key="1">
    <source>
        <dbReference type="SAM" id="SignalP"/>
    </source>
</evidence>
<comment type="caution">
    <text evidence="2">The sequence shown here is derived from an EMBL/GenBank/DDBJ whole genome shotgun (WGS) entry which is preliminary data.</text>
</comment>
<dbReference type="EMBL" id="LZEX01000001">
    <property type="protein sequence ID" value="OBU11488.1"/>
    <property type="molecule type" value="Genomic_DNA"/>
</dbReference>
<reference evidence="2 3" key="1">
    <citation type="submission" date="2016-06" db="EMBL/GenBank/DDBJ databases">
        <authorList>
            <person name="Kjaerup R.B."/>
            <person name="Dalgaard T.S."/>
            <person name="Juul-Madsen H.R."/>
        </authorList>
    </citation>
    <scope>NUCLEOTIDE SEQUENCE [LARGE SCALE GENOMIC DNA]</scope>
    <source>
        <strain evidence="2 3">GCSL-Mp3</strain>
    </source>
</reference>
<evidence type="ECO:0000313" key="3">
    <source>
        <dbReference type="Proteomes" id="UP000092247"/>
    </source>
</evidence>